<dbReference type="AlphaFoldDB" id="A0A521E5W6"/>
<dbReference type="OrthoDB" id="1120881at2"/>
<reference evidence="2 3" key="1">
    <citation type="submission" date="2017-05" db="EMBL/GenBank/DDBJ databases">
        <authorList>
            <person name="Varghese N."/>
            <person name="Submissions S."/>
        </authorList>
    </citation>
    <scope>NUCLEOTIDE SEQUENCE [LARGE SCALE GENOMIC DNA]</scope>
    <source>
        <strain evidence="2 3">DSM 19036</strain>
    </source>
</reference>
<accession>A0A521E5W6</accession>
<evidence type="ECO:0000313" key="3">
    <source>
        <dbReference type="Proteomes" id="UP000320300"/>
    </source>
</evidence>
<feature type="transmembrane region" description="Helical" evidence="1">
    <location>
        <begin position="136"/>
        <end position="157"/>
    </location>
</feature>
<keyword evidence="3" id="KW-1185">Reference proteome</keyword>
<protein>
    <submittedName>
        <fullName evidence="2">Uncharacterized protein</fullName>
    </submittedName>
</protein>
<keyword evidence="1" id="KW-1133">Transmembrane helix</keyword>
<keyword evidence="1" id="KW-0472">Membrane</keyword>
<feature type="transmembrane region" description="Helical" evidence="1">
    <location>
        <begin position="68"/>
        <end position="90"/>
    </location>
</feature>
<proteinExistence type="predicted"/>
<feature type="transmembrane region" description="Helical" evidence="1">
    <location>
        <begin position="110"/>
        <end position="130"/>
    </location>
</feature>
<keyword evidence="1" id="KW-0812">Transmembrane</keyword>
<dbReference type="EMBL" id="FXTN01000007">
    <property type="protein sequence ID" value="SMO79297.1"/>
    <property type="molecule type" value="Genomic_DNA"/>
</dbReference>
<name>A0A521E5W6_9SPHI</name>
<evidence type="ECO:0000313" key="2">
    <source>
        <dbReference type="EMBL" id="SMO79297.1"/>
    </source>
</evidence>
<gene>
    <name evidence="2" type="ORF">SAMN06265348_10750</name>
</gene>
<feature type="transmembrane region" description="Helical" evidence="1">
    <location>
        <begin position="23"/>
        <end position="48"/>
    </location>
</feature>
<dbReference type="RefSeq" id="WP_142528892.1">
    <property type="nucleotide sequence ID" value="NZ_CBCSJO010000007.1"/>
</dbReference>
<dbReference type="Proteomes" id="UP000320300">
    <property type="component" value="Unassembled WGS sequence"/>
</dbReference>
<sequence length="206" mass="23410">MQEKDIYNELSSIRNLMERSTRFISLSGLSGVMAGIYALIGAYIGYQLVYGDSGDLDYRLHMLNETQILWQLFFVAAAVLFFSLLTCIWLTVRQARKKGEHFWNPVSKRLFFSMLIPLLTGGLFMLILLYQGQYGIIAPASLIFYGLSLISGSQYTFTDVKWLGCCEIILGLLAAMFPGYGIIFWTIGFGLLHILYGSIMHFKYNQ</sequence>
<evidence type="ECO:0000256" key="1">
    <source>
        <dbReference type="SAM" id="Phobius"/>
    </source>
</evidence>
<organism evidence="2 3">
    <name type="scientific">Pedobacter westerhofensis</name>
    <dbReference type="NCBI Taxonomy" id="425512"/>
    <lineage>
        <taxon>Bacteria</taxon>
        <taxon>Pseudomonadati</taxon>
        <taxon>Bacteroidota</taxon>
        <taxon>Sphingobacteriia</taxon>
        <taxon>Sphingobacteriales</taxon>
        <taxon>Sphingobacteriaceae</taxon>
        <taxon>Pedobacter</taxon>
    </lineage>
</organism>
<feature type="transmembrane region" description="Helical" evidence="1">
    <location>
        <begin position="169"/>
        <end position="196"/>
    </location>
</feature>